<protein>
    <submittedName>
        <fullName evidence="2">Uncharacterized protein</fullName>
    </submittedName>
</protein>
<evidence type="ECO:0000313" key="3">
    <source>
        <dbReference type="Proteomes" id="UP000828390"/>
    </source>
</evidence>
<feature type="compositionally biased region" description="Acidic residues" evidence="1">
    <location>
        <begin position="1"/>
        <end position="20"/>
    </location>
</feature>
<sequence length="82" mass="9448">MDFDGDYDDYDENYNDNCNDDDAHNDKEDNNDVNIVVEYDDNVAAIGDAAYADYGDETEEHEDVDELSLSKELTEQFIHPFI</sequence>
<keyword evidence="3" id="KW-1185">Reference proteome</keyword>
<feature type="compositionally biased region" description="Basic and acidic residues" evidence="1">
    <location>
        <begin position="21"/>
        <end position="30"/>
    </location>
</feature>
<dbReference type="Proteomes" id="UP000828390">
    <property type="component" value="Unassembled WGS sequence"/>
</dbReference>
<gene>
    <name evidence="2" type="ORF">DPMN_125792</name>
</gene>
<feature type="region of interest" description="Disordered" evidence="1">
    <location>
        <begin position="1"/>
        <end position="30"/>
    </location>
</feature>
<proteinExistence type="predicted"/>
<reference evidence="2" key="2">
    <citation type="submission" date="2020-11" db="EMBL/GenBank/DDBJ databases">
        <authorList>
            <person name="McCartney M.A."/>
            <person name="Auch B."/>
            <person name="Kono T."/>
            <person name="Mallez S."/>
            <person name="Becker A."/>
            <person name="Gohl D.M."/>
            <person name="Silverstein K.A.T."/>
            <person name="Koren S."/>
            <person name="Bechman K.B."/>
            <person name="Herman A."/>
            <person name="Abrahante J.E."/>
            <person name="Garbe J."/>
        </authorList>
    </citation>
    <scope>NUCLEOTIDE SEQUENCE</scope>
    <source>
        <strain evidence="2">Duluth1</strain>
        <tissue evidence="2">Whole animal</tissue>
    </source>
</reference>
<evidence type="ECO:0000256" key="1">
    <source>
        <dbReference type="SAM" id="MobiDB-lite"/>
    </source>
</evidence>
<organism evidence="2 3">
    <name type="scientific">Dreissena polymorpha</name>
    <name type="common">Zebra mussel</name>
    <name type="synonym">Mytilus polymorpha</name>
    <dbReference type="NCBI Taxonomy" id="45954"/>
    <lineage>
        <taxon>Eukaryota</taxon>
        <taxon>Metazoa</taxon>
        <taxon>Spiralia</taxon>
        <taxon>Lophotrochozoa</taxon>
        <taxon>Mollusca</taxon>
        <taxon>Bivalvia</taxon>
        <taxon>Autobranchia</taxon>
        <taxon>Heteroconchia</taxon>
        <taxon>Euheterodonta</taxon>
        <taxon>Imparidentia</taxon>
        <taxon>Neoheterodontei</taxon>
        <taxon>Myida</taxon>
        <taxon>Dreissenoidea</taxon>
        <taxon>Dreissenidae</taxon>
        <taxon>Dreissena</taxon>
    </lineage>
</organism>
<comment type="caution">
    <text evidence="2">The sequence shown here is derived from an EMBL/GenBank/DDBJ whole genome shotgun (WGS) entry which is preliminary data.</text>
</comment>
<dbReference type="EMBL" id="JAIWYP010000005">
    <property type="protein sequence ID" value="KAH3823967.1"/>
    <property type="molecule type" value="Genomic_DNA"/>
</dbReference>
<accession>A0A9D4H235</accession>
<name>A0A9D4H235_DREPO</name>
<dbReference type="AlphaFoldDB" id="A0A9D4H235"/>
<reference evidence="2" key="1">
    <citation type="journal article" date="2019" name="bioRxiv">
        <title>The Genome of the Zebra Mussel, Dreissena polymorpha: A Resource for Invasive Species Research.</title>
        <authorList>
            <person name="McCartney M.A."/>
            <person name="Auch B."/>
            <person name="Kono T."/>
            <person name="Mallez S."/>
            <person name="Zhang Y."/>
            <person name="Obille A."/>
            <person name="Becker A."/>
            <person name="Abrahante J.E."/>
            <person name="Garbe J."/>
            <person name="Badalamenti J.P."/>
            <person name="Herman A."/>
            <person name="Mangelson H."/>
            <person name="Liachko I."/>
            <person name="Sullivan S."/>
            <person name="Sone E.D."/>
            <person name="Koren S."/>
            <person name="Silverstein K.A.T."/>
            <person name="Beckman K.B."/>
            <person name="Gohl D.M."/>
        </authorList>
    </citation>
    <scope>NUCLEOTIDE SEQUENCE</scope>
    <source>
        <strain evidence="2">Duluth1</strain>
        <tissue evidence="2">Whole animal</tissue>
    </source>
</reference>
<evidence type="ECO:0000313" key="2">
    <source>
        <dbReference type="EMBL" id="KAH3823967.1"/>
    </source>
</evidence>